<dbReference type="Proteomes" id="UP000265520">
    <property type="component" value="Unassembled WGS sequence"/>
</dbReference>
<organism evidence="1 2">
    <name type="scientific">Trifolium medium</name>
    <dbReference type="NCBI Taxonomy" id="97028"/>
    <lineage>
        <taxon>Eukaryota</taxon>
        <taxon>Viridiplantae</taxon>
        <taxon>Streptophyta</taxon>
        <taxon>Embryophyta</taxon>
        <taxon>Tracheophyta</taxon>
        <taxon>Spermatophyta</taxon>
        <taxon>Magnoliopsida</taxon>
        <taxon>eudicotyledons</taxon>
        <taxon>Gunneridae</taxon>
        <taxon>Pentapetalae</taxon>
        <taxon>rosids</taxon>
        <taxon>fabids</taxon>
        <taxon>Fabales</taxon>
        <taxon>Fabaceae</taxon>
        <taxon>Papilionoideae</taxon>
        <taxon>50 kb inversion clade</taxon>
        <taxon>NPAAA clade</taxon>
        <taxon>Hologalegina</taxon>
        <taxon>IRL clade</taxon>
        <taxon>Trifolieae</taxon>
        <taxon>Trifolium</taxon>
    </lineage>
</organism>
<name>A0A392QRE6_9FABA</name>
<sequence>MFLWPTFINVAFSSLYHLLSIRHMQTL</sequence>
<accession>A0A392QRE6</accession>
<reference evidence="1 2" key="1">
    <citation type="journal article" date="2018" name="Front. Plant Sci.">
        <title>Red Clover (Trifolium pratense) and Zigzag Clover (T. medium) - A Picture of Genomic Similarities and Differences.</title>
        <authorList>
            <person name="Dluhosova J."/>
            <person name="Istvanek J."/>
            <person name="Nedelnik J."/>
            <person name="Repkova J."/>
        </authorList>
    </citation>
    <scope>NUCLEOTIDE SEQUENCE [LARGE SCALE GENOMIC DNA]</scope>
    <source>
        <strain evidence="2">cv. 10/8</strain>
        <tissue evidence="1">Leaf</tissue>
    </source>
</reference>
<feature type="non-terminal residue" evidence="1">
    <location>
        <position position="27"/>
    </location>
</feature>
<proteinExistence type="predicted"/>
<dbReference type="AlphaFoldDB" id="A0A392QRE6"/>
<dbReference type="EMBL" id="LXQA010153283">
    <property type="protein sequence ID" value="MCI26442.1"/>
    <property type="molecule type" value="Genomic_DNA"/>
</dbReference>
<evidence type="ECO:0000313" key="1">
    <source>
        <dbReference type="EMBL" id="MCI26442.1"/>
    </source>
</evidence>
<evidence type="ECO:0000313" key="2">
    <source>
        <dbReference type="Proteomes" id="UP000265520"/>
    </source>
</evidence>
<keyword evidence="2" id="KW-1185">Reference proteome</keyword>
<comment type="caution">
    <text evidence="1">The sequence shown here is derived from an EMBL/GenBank/DDBJ whole genome shotgun (WGS) entry which is preliminary data.</text>
</comment>
<protein>
    <submittedName>
        <fullName evidence="1">Uncharacterized protein</fullName>
    </submittedName>
</protein>